<protein>
    <submittedName>
        <fullName evidence="4">Transporter substrate-binding domain-containing protein</fullName>
    </submittedName>
</protein>
<evidence type="ECO:0000313" key="4">
    <source>
        <dbReference type="EMBL" id="QTH72883.1"/>
    </source>
</evidence>
<gene>
    <name evidence="4" type="ORF">J5O05_09845</name>
</gene>
<organism evidence="4 5">
    <name type="scientific">Pseudoalteromonas xiamenensis</name>
    <dbReference type="NCBI Taxonomy" id="882626"/>
    <lineage>
        <taxon>Bacteria</taxon>
        <taxon>Pseudomonadati</taxon>
        <taxon>Pseudomonadota</taxon>
        <taxon>Gammaproteobacteria</taxon>
        <taxon>Alteromonadales</taxon>
        <taxon>Pseudoalteromonadaceae</taxon>
        <taxon>Pseudoalteromonas</taxon>
    </lineage>
</organism>
<dbReference type="SUPFAM" id="SSF53850">
    <property type="entry name" value="Periplasmic binding protein-like II"/>
    <property type="match status" value="1"/>
</dbReference>
<name>A0A975DJ98_9GAMM</name>
<evidence type="ECO:0000313" key="5">
    <source>
        <dbReference type="Proteomes" id="UP000664904"/>
    </source>
</evidence>
<evidence type="ECO:0000256" key="1">
    <source>
        <dbReference type="ARBA" id="ARBA00010333"/>
    </source>
</evidence>
<proteinExistence type="inferred from homology"/>
<dbReference type="SMART" id="SM00062">
    <property type="entry name" value="PBPb"/>
    <property type="match status" value="1"/>
</dbReference>
<feature type="domain" description="Solute-binding protein family 3/N-terminal" evidence="3">
    <location>
        <begin position="22"/>
        <end position="246"/>
    </location>
</feature>
<dbReference type="KEGG" id="pxi:J5O05_09845"/>
<dbReference type="Proteomes" id="UP000664904">
    <property type="component" value="Chromosome"/>
</dbReference>
<keyword evidence="5" id="KW-1185">Reference proteome</keyword>
<evidence type="ECO:0000256" key="2">
    <source>
        <dbReference type="ARBA" id="ARBA00022729"/>
    </source>
</evidence>
<dbReference type="Gene3D" id="3.40.190.10">
    <property type="entry name" value="Periplasmic binding protein-like II"/>
    <property type="match status" value="2"/>
</dbReference>
<dbReference type="AlphaFoldDB" id="A0A975DJ98"/>
<evidence type="ECO:0000259" key="3">
    <source>
        <dbReference type="SMART" id="SM00062"/>
    </source>
</evidence>
<accession>A0A975DJ98</accession>
<reference evidence="4" key="1">
    <citation type="submission" date="2021-03" db="EMBL/GenBank/DDBJ databases">
        <title>Complete Genome of Pseudoalteromonas xiamenensis STKMTI.2, a new potential marine bacterium producing anti-Vibrio compounds.</title>
        <authorList>
            <person name="Handayani D.P."/>
            <person name="Isnansetyo A."/>
            <person name="Istiqomah I."/>
            <person name="Jumina J."/>
        </authorList>
    </citation>
    <scope>NUCLEOTIDE SEQUENCE</scope>
    <source>
        <strain evidence="4">STKMTI.2</strain>
    </source>
</reference>
<dbReference type="PANTHER" id="PTHR35936">
    <property type="entry name" value="MEMBRANE-BOUND LYTIC MUREIN TRANSGLYCOSYLASE F"/>
    <property type="match status" value="1"/>
</dbReference>
<keyword evidence="2" id="KW-0732">Signal</keyword>
<dbReference type="EMBL" id="CP072133">
    <property type="protein sequence ID" value="QTH72883.1"/>
    <property type="molecule type" value="Genomic_DNA"/>
</dbReference>
<comment type="similarity">
    <text evidence="1">Belongs to the bacterial solute-binding protein 3 family.</text>
</comment>
<dbReference type="PANTHER" id="PTHR35936:SF25">
    <property type="entry name" value="ABC TRANSPORTER SUBSTRATE-BINDING PROTEIN"/>
    <property type="match status" value="1"/>
</dbReference>
<dbReference type="Pfam" id="PF00497">
    <property type="entry name" value="SBP_bac_3"/>
    <property type="match status" value="1"/>
</dbReference>
<sequence>MRWWWSVLFAIYSWSVHAVCYTVMVYHGANPPYSFESNGQFSGLFVDIFDEISAQTGLCFEYLPVSVARGQRLFEKGEIDIEPGVSPTWRQESTNPGIYSYFYARSREIILARVGPVLTSPEQLYGQVMGRVRGYRYGAFEVHFNRENETDKITVYDNTSERELLAQLYHQRFNYMMVGDITADYYKLTQPEYGGFQEVYEISNLPVAMRIQPHLSQLRDTLNRVLEKMVESGDVARIYAQYGSRMDDTRTP</sequence>
<dbReference type="InterPro" id="IPR001638">
    <property type="entry name" value="Solute-binding_3/MltF_N"/>
</dbReference>